<dbReference type="PROSITE" id="PS51257">
    <property type="entry name" value="PROKAR_LIPOPROTEIN"/>
    <property type="match status" value="1"/>
</dbReference>
<evidence type="ECO:0000256" key="1">
    <source>
        <dbReference type="ARBA" id="ARBA00004196"/>
    </source>
</evidence>
<dbReference type="Pfam" id="PF08534">
    <property type="entry name" value="Redoxin"/>
    <property type="match status" value="1"/>
</dbReference>
<dbReference type="RefSeq" id="WP_322347358.1">
    <property type="nucleotide sequence ID" value="NZ_CP129968.2"/>
</dbReference>
<keyword evidence="2" id="KW-0201">Cytochrome c-type biogenesis</keyword>
<evidence type="ECO:0000313" key="7">
    <source>
        <dbReference type="EMBL" id="WKK83047.2"/>
    </source>
</evidence>
<dbReference type="PANTHER" id="PTHR42852:SF6">
    <property type="entry name" value="THIOL:DISULFIDE INTERCHANGE PROTEIN DSBE"/>
    <property type="match status" value="1"/>
</dbReference>
<dbReference type="InterPro" id="IPR013766">
    <property type="entry name" value="Thioredoxin_domain"/>
</dbReference>
<comment type="subcellular location">
    <subcellularLocation>
        <location evidence="1">Cell envelope</location>
    </subcellularLocation>
</comment>
<dbReference type="InterPro" id="IPR036249">
    <property type="entry name" value="Thioredoxin-like_sf"/>
</dbReference>
<accession>A0AA49GDA2</accession>
<dbReference type="InterPro" id="IPR050553">
    <property type="entry name" value="Thioredoxin_ResA/DsbE_sf"/>
</dbReference>
<reference evidence="7" key="1">
    <citation type="submission" date="2023-08" db="EMBL/GenBank/DDBJ databases">
        <title>Comparative genomics and taxonomic characterization of three novel marine species of genus Marivirga.</title>
        <authorList>
            <person name="Muhammad N."/>
            <person name="Kim S.-G."/>
        </authorList>
    </citation>
    <scope>NUCLEOTIDE SEQUENCE</scope>
    <source>
        <strain evidence="7">BKB1-2</strain>
    </source>
</reference>
<dbReference type="PROSITE" id="PS51352">
    <property type="entry name" value="THIOREDOXIN_2"/>
    <property type="match status" value="1"/>
</dbReference>
<name>A0AA49GDA2_9BACT</name>
<feature type="chain" id="PRO_5041227582" evidence="5">
    <location>
        <begin position="19"/>
        <end position="463"/>
    </location>
</feature>
<dbReference type="GO" id="GO:0030313">
    <property type="term" value="C:cell envelope"/>
    <property type="evidence" value="ECO:0007669"/>
    <property type="project" value="UniProtKB-SubCell"/>
</dbReference>
<gene>
    <name evidence="7" type="ORF">QYS47_14265</name>
</gene>
<evidence type="ECO:0000256" key="5">
    <source>
        <dbReference type="SAM" id="SignalP"/>
    </source>
</evidence>
<dbReference type="KEGG" id="marp:QYS47_14265"/>
<dbReference type="SUPFAM" id="SSF52833">
    <property type="entry name" value="Thioredoxin-like"/>
    <property type="match status" value="1"/>
</dbReference>
<dbReference type="GO" id="GO:0017004">
    <property type="term" value="P:cytochrome complex assembly"/>
    <property type="evidence" value="ECO:0007669"/>
    <property type="project" value="UniProtKB-KW"/>
</dbReference>
<keyword evidence="5" id="KW-0732">Signal</keyword>
<protein>
    <submittedName>
        <fullName evidence="7">TlpA disulfide reductase family protein</fullName>
    </submittedName>
</protein>
<proteinExistence type="predicted"/>
<sequence length="463" mass="52665">MNRINLFSLSLLVLIAVACSQQPEKKSTKIIGQIFNQEEGQASLELMDTTIYVNLDSSGSFSSVLPIDTVQSVIFHHGKEISNLYIRPGDDLSLTVDSNKFDETLKYTGKGAKINNFLASMELMNDSLKSLIELTKLEEDSFLVAYQRNFQEKENALQNAEVDDEAFVKWYLGSNKWELAFGLLSYPAYRSQFLKEEFTPSDKYFSYEDSLNLYDPSNLIYKNYIPYIQRRISKNMMWRFEGKGPQDVSVFIMASVEEIKDIPNEAIKEELLFRLVDRSIIQLKTEDRNILLTEWKALNPSEDRLRKVKKQLSFLDNLAKGRPAPGFTYANTEGNTVNLKDFRGKVVYIDVWATWCGPCIKEHPDMEKLQAQFEEEEVAFVSISIDESPEPWIKMVKEKGLGGHHLYADGAWKSTIIKDYGIIGIPRFILIDQKGNIVDSNAERPSGDIASEISALLDSGNAS</sequence>
<evidence type="ECO:0000256" key="3">
    <source>
        <dbReference type="ARBA" id="ARBA00023157"/>
    </source>
</evidence>
<dbReference type="PANTHER" id="PTHR42852">
    <property type="entry name" value="THIOL:DISULFIDE INTERCHANGE PROTEIN DSBE"/>
    <property type="match status" value="1"/>
</dbReference>
<evidence type="ECO:0000256" key="4">
    <source>
        <dbReference type="ARBA" id="ARBA00023284"/>
    </source>
</evidence>
<dbReference type="Gene3D" id="3.40.30.10">
    <property type="entry name" value="Glutaredoxin"/>
    <property type="match status" value="1"/>
</dbReference>
<organism evidence="7">
    <name type="scientific">Marivirga arenosa</name>
    <dbReference type="NCBI Taxonomy" id="3059076"/>
    <lineage>
        <taxon>Bacteria</taxon>
        <taxon>Pseudomonadati</taxon>
        <taxon>Bacteroidota</taxon>
        <taxon>Cytophagia</taxon>
        <taxon>Cytophagales</taxon>
        <taxon>Marivirgaceae</taxon>
        <taxon>Marivirga</taxon>
    </lineage>
</organism>
<dbReference type="Proteomes" id="UP001232019">
    <property type="component" value="Chromosome"/>
</dbReference>
<dbReference type="CDD" id="cd02966">
    <property type="entry name" value="TlpA_like_family"/>
    <property type="match status" value="1"/>
</dbReference>
<dbReference type="EMBL" id="CP129968">
    <property type="protein sequence ID" value="WKK83047.2"/>
    <property type="molecule type" value="Genomic_DNA"/>
</dbReference>
<evidence type="ECO:0000259" key="6">
    <source>
        <dbReference type="PROSITE" id="PS51352"/>
    </source>
</evidence>
<feature type="domain" description="Thioredoxin" evidence="6">
    <location>
        <begin position="318"/>
        <end position="458"/>
    </location>
</feature>
<keyword evidence="4" id="KW-0676">Redox-active center</keyword>
<dbReference type="GO" id="GO:0016491">
    <property type="term" value="F:oxidoreductase activity"/>
    <property type="evidence" value="ECO:0007669"/>
    <property type="project" value="InterPro"/>
</dbReference>
<evidence type="ECO:0000256" key="2">
    <source>
        <dbReference type="ARBA" id="ARBA00022748"/>
    </source>
</evidence>
<dbReference type="AlphaFoldDB" id="A0AA49GDA2"/>
<keyword evidence="3" id="KW-1015">Disulfide bond</keyword>
<dbReference type="InterPro" id="IPR013740">
    <property type="entry name" value="Redoxin"/>
</dbReference>
<feature type="signal peptide" evidence="5">
    <location>
        <begin position="1"/>
        <end position="18"/>
    </location>
</feature>